<dbReference type="InterPro" id="IPR038996">
    <property type="entry name" value="Gp14"/>
</dbReference>
<accession>A0A076YNW7</accession>
<evidence type="ECO:0000313" key="2">
    <source>
        <dbReference type="Proteomes" id="UP000201609"/>
    </source>
</evidence>
<dbReference type="EMBL" id="KM199771">
    <property type="protein sequence ID" value="AIK68524.1"/>
    <property type="molecule type" value="Genomic_DNA"/>
</dbReference>
<proteinExistence type="predicted"/>
<organism evidence="1 2">
    <name type="scientific">Mesorhizobium phage vB_MloP_Lo5R7ANS</name>
    <dbReference type="NCBI Taxonomy" id="1527771"/>
    <lineage>
        <taxon>Viruses</taxon>
        <taxon>Duplodnaviria</taxon>
        <taxon>Heunggongvirae</taxon>
        <taxon>Uroviricota</taxon>
        <taxon>Caudoviricetes</taxon>
        <taxon>Autographivirales</taxon>
        <taxon>Pairvirus</taxon>
        <taxon>Pairvirus Lo5R7ANS</taxon>
    </lineage>
</organism>
<dbReference type="KEGG" id="vg:22109861"/>
<keyword evidence="2" id="KW-1185">Reference proteome</keyword>
<protein>
    <recommendedName>
        <fullName evidence="3">Internal virion protein</fullName>
    </recommendedName>
</protein>
<dbReference type="Proteomes" id="UP000201609">
    <property type="component" value="Segment"/>
</dbReference>
<dbReference type="Pfam" id="PF24072">
    <property type="entry name" value="T7_gp14"/>
    <property type="match status" value="1"/>
</dbReference>
<name>A0A076YNW7_9CAUD</name>
<gene>
    <name evidence="1" type="ORF">Lo5R7ANS_54</name>
</gene>
<reference evidence="1 2" key="1">
    <citation type="submission" date="2014-07" db="EMBL/GenBank/DDBJ databases">
        <title>Genomic characterization of two T7-like Mesorhizobium loti phages vB_MloP_Lo5R7ANS and vB_MloP_Cp1R7ANS-C2.</title>
        <authorList>
            <person name="Halmillawewa A.P."/>
            <person name="Perry B."/>
            <person name="Gavard R."/>
            <person name="Yost C.K."/>
            <person name="Hynes M.F."/>
        </authorList>
    </citation>
    <scope>NUCLEOTIDE SEQUENCE [LARGE SCALE GENOMIC DNA]</scope>
</reference>
<evidence type="ECO:0000313" key="1">
    <source>
        <dbReference type="EMBL" id="AIK68524.1"/>
    </source>
</evidence>
<dbReference type="RefSeq" id="YP_009100101.1">
    <property type="nucleotide sequence ID" value="NC_025431.1"/>
</dbReference>
<evidence type="ECO:0008006" key="3">
    <source>
        <dbReference type="Google" id="ProtNLM"/>
    </source>
</evidence>
<sequence length="181" mass="19253">MCIGAVGMAVAQFALSAASTVAGFMGQQQQAEAQQQYYENNRQAANRAAVNTYAANQNRALQERKAASQEQQNLATEAMRGRATAEVAAGEAGVTGLSVDALIADYYGQQGRYERTLDNNYQMQADYLRGEMDATQAQAEGRINSVQQGQRPSFADAAIRILGGGLDAYGGFQRARAAGVA</sequence>
<dbReference type="GeneID" id="22109861"/>